<dbReference type="OrthoDB" id="10003563at2759"/>
<dbReference type="Pfam" id="PF04588">
    <property type="entry name" value="HIG_1_N"/>
    <property type="match status" value="1"/>
</dbReference>
<dbReference type="Gene3D" id="6.10.140.1320">
    <property type="match status" value="1"/>
</dbReference>
<dbReference type="PANTHER" id="PTHR12297">
    <property type="entry name" value="HYPOXIA-INDUCBILE GENE 1 HIG1 -RELATED"/>
    <property type="match status" value="1"/>
</dbReference>
<feature type="transmembrane region" description="Helical" evidence="6">
    <location>
        <begin position="72"/>
        <end position="91"/>
    </location>
</feature>
<evidence type="ECO:0000256" key="6">
    <source>
        <dbReference type="SAM" id="Phobius"/>
    </source>
</evidence>
<gene>
    <name evidence="8" type="ORF">pdam_00008457</name>
</gene>
<feature type="domain" description="HIG1" evidence="7">
    <location>
        <begin position="7"/>
        <end position="100"/>
    </location>
</feature>
<dbReference type="OMA" id="SRGNTQM"/>
<dbReference type="AlphaFoldDB" id="A0A3M6TVS9"/>
<dbReference type="EMBL" id="RCHS01002817">
    <property type="protein sequence ID" value="RMX45490.1"/>
    <property type="molecule type" value="Genomic_DNA"/>
</dbReference>
<reference evidence="8 9" key="1">
    <citation type="journal article" date="2018" name="Sci. Rep.">
        <title>Comparative analysis of the Pocillopora damicornis genome highlights role of immune system in coral evolution.</title>
        <authorList>
            <person name="Cunning R."/>
            <person name="Bay R.A."/>
            <person name="Gillette P."/>
            <person name="Baker A.C."/>
            <person name="Traylor-Knowles N."/>
        </authorList>
    </citation>
    <scope>NUCLEOTIDE SEQUENCE [LARGE SCALE GENOMIC DNA]</scope>
    <source>
        <strain evidence="8">RSMAS</strain>
        <tissue evidence="8">Whole animal</tissue>
    </source>
</reference>
<evidence type="ECO:0000313" key="8">
    <source>
        <dbReference type="EMBL" id="RMX45490.1"/>
    </source>
</evidence>
<feature type="transmembrane region" description="Helical" evidence="6">
    <location>
        <begin position="35"/>
        <end position="52"/>
    </location>
</feature>
<evidence type="ECO:0000256" key="1">
    <source>
        <dbReference type="ARBA" id="ARBA00004325"/>
    </source>
</evidence>
<evidence type="ECO:0000256" key="2">
    <source>
        <dbReference type="ARBA" id="ARBA00022692"/>
    </source>
</evidence>
<keyword evidence="5 6" id="KW-0472">Membrane</keyword>
<dbReference type="PROSITE" id="PS51503">
    <property type="entry name" value="HIG1"/>
    <property type="match status" value="1"/>
</dbReference>
<dbReference type="InterPro" id="IPR007667">
    <property type="entry name" value="Hypoxia_induced_domain"/>
</dbReference>
<organism evidence="8 9">
    <name type="scientific">Pocillopora damicornis</name>
    <name type="common">Cauliflower coral</name>
    <name type="synonym">Millepora damicornis</name>
    <dbReference type="NCBI Taxonomy" id="46731"/>
    <lineage>
        <taxon>Eukaryota</taxon>
        <taxon>Metazoa</taxon>
        <taxon>Cnidaria</taxon>
        <taxon>Anthozoa</taxon>
        <taxon>Hexacorallia</taxon>
        <taxon>Scleractinia</taxon>
        <taxon>Astrocoeniina</taxon>
        <taxon>Pocilloporidae</taxon>
        <taxon>Pocillopora</taxon>
    </lineage>
</organism>
<dbReference type="GO" id="GO:0097250">
    <property type="term" value="P:mitochondrial respirasome assembly"/>
    <property type="evidence" value="ECO:0007669"/>
    <property type="project" value="TreeGrafter"/>
</dbReference>
<evidence type="ECO:0000256" key="4">
    <source>
        <dbReference type="ARBA" id="ARBA00023128"/>
    </source>
</evidence>
<evidence type="ECO:0000313" key="9">
    <source>
        <dbReference type="Proteomes" id="UP000275408"/>
    </source>
</evidence>
<evidence type="ECO:0000256" key="5">
    <source>
        <dbReference type="ARBA" id="ARBA00023136"/>
    </source>
</evidence>
<name>A0A3M6TVS9_POCDA</name>
<evidence type="ECO:0000259" key="7">
    <source>
        <dbReference type="PROSITE" id="PS51503"/>
    </source>
</evidence>
<keyword evidence="4" id="KW-0496">Mitochondrion</keyword>
<keyword evidence="2 6" id="KW-0812">Transmembrane</keyword>
<dbReference type="InterPro" id="IPR050355">
    <property type="entry name" value="RCF1"/>
</dbReference>
<keyword evidence="3 6" id="KW-1133">Transmembrane helix</keyword>
<protein>
    <recommendedName>
        <fullName evidence="7">HIG1 domain-containing protein</fullName>
    </recommendedName>
</protein>
<comment type="subcellular location">
    <subcellularLocation>
        <location evidence="1">Mitochondrion membrane</location>
    </subcellularLocation>
</comment>
<dbReference type="PANTHER" id="PTHR12297:SF3">
    <property type="entry name" value="HIG1 DOMAIN FAMILY MEMBER 1A"/>
    <property type="match status" value="1"/>
</dbReference>
<dbReference type="Proteomes" id="UP000275408">
    <property type="component" value="Unassembled WGS sequence"/>
</dbReference>
<sequence>MSRSDAQKLSAEFMTEAEKETETDRLVRKSKQQPFIPIGIAGTVAACVWGAIAYKNRGPAMTTSRYLMRLRVIAQSCVVGSIIAGIGVTALQEKLEAKAAEKKE</sequence>
<accession>A0A3M6TVS9</accession>
<proteinExistence type="predicted"/>
<dbReference type="STRING" id="46731.A0A3M6TVS9"/>
<keyword evidence="9" id="KW-1185">Reference proteome</keyword>
<dbReference type="GO" id="GO:0031966">
    <property type="term" value="C:mitochondrial membrane"/>
    <property type="evidence" value="ECO:0007669"/>
    <property type="project" value="UniProtKB-SubCell"/>
</dbReference>
<evidence type="ECO:0000256" key="3">
    <source>
        <dbReference type="ARBA" id="ARBA00022989"/>
    </source>
</evidence>
<comment type="caution">
    <text evidence="8">The sequence shown here is derived from an EMBL/GenBank/DDBJ whole genome shotgun (WGS) entry which is preliminary data.</text>
</comment>